<keyword evidence="2" id="KW-1185">Reference proteome</keyword>
<evidence type="ECO:0000313" key="2">
    <source>
        <dbReference type="Proteomes" id="UP000695023"/>
    </source>
</evidence>
<accession>A0A9Y3VZJ9</accession>
<feature type="region of interest" description="Disordered" evidence="1">
    <location>
        <begin position="291"/>
        <end position="343"/>
    </location>
</feature>
<feature type="compositionally biased region" description="Polar residues" evidence="1">
    <location>
        <begin position="33"/>
        <end position="43"/>
    </location>
</feature>
<evidence type="ECO:0000313" key="3">
    <source>
        <dbReference type="RefSeq" id="XP_005752151.1"/>
    </source>
</evidence>
<organism evidence="2 3">
    <name type="scientific">Pundamilia nyererei</name>
    <dbReference type="NCBI Taxonomy" id="303518"/>
    <lineage>
        <taxon>Eukaryota</taxon>
        <taxon>Metazoa</taxon>
        <taxon>Chordata</taxon>
        <taxon>Craniata</taxon>
        <taxon>Vertebrata</taxon>
        <taxon>Euteleostomi</taxon>
        <taxon>Actinopterygii</taxon>
        <taxon>Neopterygii</taxon>
        <taxon>Teleostei</taxon>
        <taxon>Neoteleostei</taxon>
        <taxon>Acanthomorphata</taxon>
        <taxon>Ovalentaria</taxon>
        <taxon>Cichlomorphae</taxon>
        <taxon>Cichliformes</taxon>
        <taxon>Cichlidae</taxon>
        <taxon>African cichlids</taxon>
        <taxon>Pseudocrenilabrinae</taxon>
        <taxon>Haplochromini</taxon>
        <taxon>Pundamilia</taxon>
    </lineage>
</organism>
<dbReference type="Proteomes" id="UP000695023">
    <property type="component" value="Unplaced"/>
</dbReference>
<feature type="compositionally biased region" description="Polar residues" evidence="1">
    <location>
        <begin position="325"/>
        <end position="343"/>
    </location>
</feature>
<name>A0A9Y3VZJ9_9CICH</name>
<protein>
    <submittedName>
        <fullName evidence="3">Uncharacterized protein LOC102194814 isoform X1</fullName>
    </submittedName>
</protein>
<dbReference type="GeneID" id="102194814"/>
<proteinExistence type="predicted"/>
<dbReference type="AlphaFoldDB" id="A0A9Y3VZJ9"/>
<evidence type="ECO:0000256" key="1">
    <source>
        <dbReference type="SAM" id="MobiDB-lite"/>
    </source>
</evidence>
<gene>
    <name evidence="3" type="primary">LOC102194814</name>
</gene>
<feature type="region of interest" description="Disordered" evidence="1">
    <location>
        <begin position="1"/>
        <end position="43"/>
    </location>
</feature>
<dbReference type="RefSeq" id="XP_005752151.1">
    <property type="nucleotide sequence ID" value="XM_005752094.1"/>
</dbReference>
<reference evidence="3" key="1">
    <citation type="submission" date="2025-08" db="UniProtKB">
        <authorList>
            <consortium name="RefSeq"/>
        </authorList>
    </citation>
    <scope>IDENTIFICATION</scope>
</reference>
<sequence>MPRTSQGAEMHLKTARQQTNEQPAAQIKKHSLKPQTKTSMTTEYQERFLPPACYVAIVTTATKKIPYHPLKGTSHEITSLRSFYIQQKWLKKPPKVPQPPEPDYRRCKGPLSPANQTPSRTDYASAYQNDFKHWEGSKRQPIILKGDLTVKHGLGNKLALAKEPEHIANTTTYKSDYIPHPTNPRPFKLKHSNQSSNDFPLEPRLAFKPKQAWSTHQDLDKGSDCFERFNSCSLETKFQGHTKDFSSPGDHSIHCQVKNLPALEINDVHRHAASTVTDDYRDWHSPQSFTTVRTTMSVGKPKSPNDSKASPKTLRQHPKIHKASACNSSRGATQKPQSPTDTEVLSSFECSTENGESKMYWYRNLGRGGTSPDGDSCIDHSNQIISCMVSDRN</sequence>